<dbReference type="EMBL" id="LAZR01000030">
    <property type="protein sequence ID" value="KKO02571.1"/>
    <property type="molecule type" value="Genomic_DNA"/>
</dbReference>
<protein>
    <submittedName>
        <fullName evidence="1">Uncharacterized protein</fullName>
    </submittedName>
</protein>
<organism evidence="1">
    <name type="scientific">marine sediment metagenome</name>
    <dbReference type="NCBI Taxonomy" id="412755"/>
    <lineage>
        <taxon>unclassified sequences</taxon>
        <taxon>metagenomes</taxon>
        <taxon>ecological metagenomes</taxon>
    </lineage>
</organism>
<accession>A0A0F9VBN1</accession>
<evidence type="ECO:0000313" key="1">
    <source>
        <dbReference type="EMBL" id="KKO02571.1"/>
    </source>
</evidence>
<reference evidence="1" key="1">
    <citation type="journal article" date="2015" name="Nature">
        <title>Complex archaea that bridge the gap between prokaryotes and eukaryotes.</title>
        <authorList>
            <person name="Spang A."/>
            <person name="Saw J.H."/>
            <person name="Jorgensen S.L."/>
            <person name="Zaremba-Niedzwiedzka K."/>
            <person name="Martijn J."/>
            <person name="Lind A.E."/>
            <person name="van Eijk R."/>
            <person name="Schleper C."/>
            <person name="Guy L."/>
            <person name="Ettema T.J."/>
        </authorList>
    </citation>
    <scope>NUCLEOTIDE SEQUENCE</scope>
</reference>
<name>A0A0F9VBN1_9ZZZZ</name>
<dbReference type="AlphaFoldDB" id="A0A0F9VBN1"/>
<gene>
    <name evidence="1" type="ORF">LCGC14_0105270</name>
</gene>
<comment type="caution">
    <text evidence="1">The sequence shown here is derived from an EMBL/GenBank/DDBJ whole genome shotgun (WGS) entry which is preliminary data.</text>
</comment>
<proteinExistence type="predicted"/>
<sequence>MMHRLAFCFSITLLAVPFGAASNAMAQTTRAADIAQAFADHCFSPRLTAQSAQAQLGTAGARVDFYDLRPFTSAPQSPVTGAAATAGTDRRCEVSFDGAEPQVVQQGIITGLAQEQLTDLVDVPAGFPTTTGATYRAAVMLNPNRIAVVQSGVRDGAQGVETFARVERLIPLNEANQ</sequence>